<evidence type="ECO:0000256" key="7">
    <source>
        <dbReference type="ARBA" id="ARBA00035167"/>
    </source>
</evidence>
<dbReference type="HAMAP" id="MF_01364_B">
    <property type="entry name" value="Ribosomal_uS14_2_B"/>
    <property type="match status" value="1"/>
</dbReference>
<keyword evidence="1 8" id="KW-0479">Metal-binding</keyword>
<dbReference type="GO" id="GO:0006412">
    <property type="term" value="P:translation"/>
    <property type="evidence" value="ECO:0007669"/>
    <property type="project" value="UniProtKB-UniRule"/>
</dbReference>
<keyword evidence="5 8" id="KW-0689">Ribosomal protein</keyword>
<name>A0A847VDD1_9BACT</name>
<dbReference type="NCBIfam" id="NF005974">
    <property type="entry name" value="PRK08061.1"/>
    <property type="match status" value="1"/>
</dbReference>
<dbReference type="InterPro" id="IPR001209">
    <property type="entry name" value="Ribosomal_uS14"/>
</dbReference>
<dbReference type="Proteomes" id="UP000564033">
    <property type="component" value="Unassembled WGS sequence"/>
</dbReference>
<keyword evidence="4 8" id="KW-0694">RNA-binding</keyword>
<feature type="binding site" evidence="8">
    <location>
        <position position="30"/>
    </location>
    <ligand>
        <name>Zn(2+)</name>
        <dbReference type="ChEBI" id="CHEBI:29105"/>
    </ligand>
</feature>
<dbReference type="EMBL" id="JAAZIL010000051">
    <property type="protein sequence ID" value="NLZ24509.1"/>
    <property type="molecule type" value="Genomic_DNA"/>
</dbReference>
<evidence type="ECO:0000256" key="5">
    <source>
        <dbReference type="ARBA" id="ARBA00022980"/>
    </source>
</evidence>
<proteinExistence type="inferred from homology"/>
<reference evidence="9 10" key="1">
    <citation type="journal article" date="2020" name="Biotechnol. Biofuels">
        <title>New insights from the biogas microbiome by comprehensive genome-resolved metagenomics of nearly 1600 species originating from multiple anaerobic digesters.</title>
        <authorList>
            <person name="Campanaro S."/>
            <person name="Treu L."/>
            <person name="Rodriguez-R L.M."/>
            <person name="Kovalovszki A."/>
            <person name="Ziels R.M."/>
            <person name="Maus I."/>
            <person name="Zhu X."/>
            <person name="Kougias P.G."/>
            <person name="Basile A."/>
            <person name="Luo G."/>
            <person name="Schluter A."/>
            <person name="Konstantinidis K.T."/>
            <person name="Angelidaki I."/>
        </authorList>
    </citation>
    <scope>NUCLEOTIDE SEQUENCE [LARGE SCALE GENOMIC DNA]</scope>
    <source>
        <strain evidence="9">AS19jrsBPTG_9</strain>
    </source>
</reference>
<evidence type="ECO:0000256" key="4">
    <source>
        <dbReference type="ARBA" id="ARBA00022884"/>
    </source>
</evidence>
<dbReference type="Pfam" id="PF00253">
    <property type="entry name" value="Ribosomal_S14"/>
    <property type="match status" value="1"/>
</dbReference>
<dbReference type="InterPro" id="IPR043140">
    <property type="entry name" value="Ribosomal_uS14_sf"/>
</dbReference>
<feature type="binding site" evidence="8">
    <location>
        <position position="46"/>
    </location>
    <ligand>
        <name>Zn(2+)</name>
        <dbReference type="ChEBI" id="CHEBI:29105"/>
    </ligand>
</feature>
<dbReference type="PANTHER" id="PTHR19836:SF19">
    <property type="entry name" value="SMALL RIBOSOMAL SUBUNIT PROTEIN US14M"/>
    <property type="match status" value="1"/>
</dbReference>
<comment type="subunit">
    <text evidence="8">Part of the 30S ribosomal subunit. Contacts proteins S3 and S10.</text>
</comment>
<accession>A0A847VDD1</accession>
<feature type="binding site" evidence="8">
    <location>
        <position position="43"/>
    </location>
    <ligand>
        <name>Zn(2+)</name>
        <dbReference type="ChEBI" id="CHEBI:29105"/>
    </ligand>
</feature>
<evidence type="ECO:0000256" key="8">
    <source>
        <dbReference type="HAMAP-Rule" id="MF_01364"/>
    </source>
</evidence>
<dbReference type="SUPFAM" id="SSF57716">
    <property type="entry name" value="Glucocorticoid receptor-like (DNA-binding domain)"/>
    <property type="match status" value="1"/>
</dbReference>
<keyword evidence="6 8" id="KW-0687">Ribonucleoprotein</keyword>
<dbReference type="GO" id="GO:0005737">
    <property type="term" value="C:cytoplasm"/>
    <property type="evidence" value="ECO:0007669"/>
    <property type="project" value="UniProtKB-ARBA"/>
</dbReference>
<keyword evidence="3 8" id="KW-0862">Zinc</keyword>
<comment type="similarity">
    <text evidence="8">Belongs to the universal ribosomal protein uS14 family. Zinc-binding uS14 subfamily.</text>
</comment>
<evidence type="ECO:0000313" key="9">
    <source>
        <dbReference type="EMBL" id="NLZ24509.1"/>
    </source>
</evidence>
<evidence type="ECO:0000256" key="2">
    <source>
        <dbReference type="ARBA" id="ARBA00022730"/>
    </source>
</evidence>
<evidence type="ECO:0000313" key="10">
    <source>
        <dbReference type="Proteomes" id="UP000564033"/>
    </source>
</evidence>
<dbReference type="GO" id="GO:0008270">
    <property type="term" value="F:zinc ion binding"/>
    <property type="evidence" value="ECO:0007669"/>
    <property type="project" value="UniProtKB-UniRule"/>
</dbReference>
<organism evidence="9 10">
    <name type="scientific">Candidatus Dojkabacteria bacterium</name>
    <dbReference type="NCBI Taxonomy" id="2099670"/>
    <lineage>
        <taxon>Bacteria</taxon>
        <taxon>Candidatus Dojkabacteria</taxon>
    </lineage>
</organism>
<dbReference type="InterPro" id="IPR023053">
    <property type="entry name" value="Ribosomal_uS14_bact"/>
</dbReference>
<gene>
    <name evidence="8" type="primary">rpsZ</name>
    <name evidence="8" type="synonym">rpsN</name>
    <name evidence="9" type="ORF">GX888_02060</name>
</gene>
<dbReference type="GO" id="GO:0003735">
    <property type="term" value="F:structural constituent of ribosome"/>
    <property type="evidence" value="ECO:0007669"/>
    <property type="project" value="InterPro"/>
</dbReference>
<evidence type="ECO:0000256" key="1">
    <source>
        <dbReference type="ARBA" id="ARBA00022723"/>
    </source>
</evidence>
<comment type="cofactor">
    <cofactor evidence="8">
        <name>Zn(2+)</name>
        <dbReference type="ChEBI" id="CHEBI:29105"/>
    </cofactor>
    <text evidence="8">Binds 1 zinc ion per subunit.</text>
</comment>
<comment type="function">
    <text evidence="8">Binds 16S rRNA, required for the assembly of 30S particles and may also be responsible for determining the conformation of the 16S rRNA at the A site.</text>
</comment>
<dbReference type="GO" id="GO:0019843">
    <property type="term" value="F:rRNA binding"/>
    <property type="evidence" value="ECO:0007669"/>
    <property type="project" value="UniProtKB-UniRule"/>
</dbReference>
<sequence length="64" mass="7474">MSTAAKEHKARQLKKKSKYKSRVYNRCELCGRARGYIRHYGLCRICFRKLANEGKIPGVKKASW</sequence>
<dbReference type="GO" id="GO:0015935">
    <property type="term" value="C:small ribosomal subunit"/>
    <property type="evidence" value="ECO:0007669"/>
    <property type="project" value="TreeGrafter"/>
</dbReference>
<dbReference type="AlphaFoldDB" id="A0A847VDD1"/>
<evidence type="ECO:0000256" key="6">
    <source>
        <dbReference type="ARBA" id="ARBA00023274"/>
    </source>
</evidence>
<keyword evidence="2 8" id="KW-0699">rRNA-binding</keyword>
<protein>
    <recommendedName>
        <fullName evidence="7 8">Small ribosomal subunit protein uS14</fullName>
    </recommendedName>
</protein>
<comment type="caution">
    <text evidence="9">The sequence shown here is derived from an EMBL/GenBank/DDBJ whole genome shotgun (WGS) entry which is preliminary data.</text>
</comment>
<dbReference type="PANTHER" id="PTHR19836">
    <property type="entry name" value="30S RIBOSOMAL PROTEIN S14"/>
    <property type="match status" value="1"/>
</dbReference>
<evidence type="ECO:0000256" key="3">
    <source>
        <dbReference type="ARBA" id="ARBA00022833"/>
    </source>
</evidence>
<dbReference type="Gene3D" id="4.10.830.10">
    <property type="entry name" value="30s Ribosomal Protein S14, Chain N"/>
    <property type="match status" value="1"/>
</dbReference>
<feature type="binding site" evidence="8">
    <location>
        <position position="27"/>
    </location>
    <ligand>
        <name>Zn(2+)</name>
        <dbReference type="ChEBI" id="CHEBI:29105"/>
    </ligand>
</feature>